<protein>
    <submittedName>
        <fullName evidence="1">Uncharacterized protein</fullName>
    </submittedName>
</protein>
<dbReference type="EMBL" id="DVFZ01000105">
    <property type="protein sequence ID" value="HIQ83678.1"/>
    <property type="molecule type" value="Genomic_DNA"/>
</dbReference>
<dbReference type="AlphaFoldDB" id="A0A9D1CXG9"/>
<comment type="caution">
    <text evidence="1">The sequence shown here is derived from an EMBL/GenBank/DDBJ whole genome shotgun (WGS) entry which is preliminary data.</text>
</comment>
<organism evidence="1 2">
    <name type="scientific">Candidatus Pullichristensenella stercorigallinarum</name>
    <dbReference type="NCBI Taxonomy" id="2840909"/>
    <lineage>
        <taxon>Bacteria</taxon>
        <taxon>Bacillati</taxon>
        <taxon>Bacillota</taxon>
        <taxon>Clostridia</taxon>
        <taxon>Candidatus Pullichristensenella</taxon>
    </lineage>
</organism>
<gene>
    <name evidence="1" type="ORF">IAA52_11320</name>
</gene>
<name>A0A9D1CXG9_9FIRM</name>
<evidence type="ECO:0000313" key="2">
    <source>
        <dbReference type="Proteomes" id="UP000824260"/>
    </source>
</evidence>
<proteinExistence type="predicted"/>
<reference evidence="1" key="2">
    <citation type="journal article" date="2021" name="PeerJ">
        <title>Extensive microbial diversity within the chicken gut microbiome revealed by metagenomics and culture.</title>
        <authorList>
            <person name="Gilroy R."/>
            <person name="Ravi A."/>
            <person name="Getino M."/>
            <person name="Pursley I."/>
            <person name="Horton D.L."/>
            <person name="Alikhan N.F."/>
            <person name="Baker D."/>
            <person name="Gharbi K."/>
            <person name="Hall N."/>
            <person name="Watson M."/>
            <person name="Adriaenssens E.M."/>
            <person name="Foster-Nyarko E."/>
            <person name="Jarju S."/>
            <person name="Secka A."/>
            <person name="Antonio M."/>
            <person name="Oren A."/>
            <person name="Chaudhuri R.R."/>
            <person name="La Ragione R."/>
            <person name="Hildebrand F."/>
            <person name="Pallen M.J."/>
        </authorList>
    </citation>
    <scope>NUCLEOTIDE SEQUENCE</scope>
    <source>
        <strain evidence="1">ChiSjej6B24-2974</strain>
    </source>
</reference>
<accession>A0A9D1CXG9</accession>
<evidence type="ECO:0000313" key="1">
    <source>
        <dbReference type="EMBL" id="HIQ83678.1"/>
    </source>
</evidence>
<dbReference type="Proteomes" id="UP000824260">
    <property type="component" value="Unassembled WGS sequence"/>
</dbReference>
<sequence>MTIGKIGGVVEEVSPKAKLRALTKPANAIAFSKRKKEAIFASGGTCGLPIRLCKLSCLANFFIPLTAC</sequence>
<reference evidence="1" key="1">
    <citation type="submission" date="2020-10" db="EMBL/GenBank/DDBJ databases">
        <authorList>
            <person name="Gilroy R."/>
        </authorList>
    </citation>
    <scope>NUCLEOTIDE SEQUENCE</scope>
    <source>
        <strain evidence="1">ChiSjej6B24-2974</strain>
    </source>
</reference>